<evidence type="ECO:0000256" key="4">
    <source>
        <dbReference type="ARBA" id="ARBA00023136"/>
    </source>
</evidence>
<name>A0A4Q7MKZ1_9BACT</name>
<accession>A0A4Q7MKZ1</accession>
<feature type="domain" description="RagB/SusD" evidence="6">
    <location>
        <begin position="336"/>
        <end position="477"/>
    </location>
</feature>
<protein>
    <submittedName>
        <fullName evidence="8">Putative outer membrane starch-binding protein</fullName>
    </submittedName>
</protein>
<feature type="domain" description="SusD-like N-terminal" evidence="7">
    <location>
        <begin position="47"/>
        <end position="225"/>
    </location>
</feature>
<comment type="caution">
    <text evidence="8">The sequence shown here is derived from an EMBL/GenBank/DDBJ whole genome shotgun (WGS) entry which is preliminary data.</text>
</comment>
<dbReference type="AlphaFoldDB" id="A0A4Q7MKZ1"/>
<proteinExistence type="inferred from homology"/>
<keyword evidence="4" id="KW-0472">Membrane</keyword>
<gene>
    <name evidence="8" type="ORF">EV199_4839</name>
</gene>
<keyword evidence="9" id="KW-1185">Reference proteome</keyword>
<evidence type="ECO:0000313" key="8">
    <source>
        <dbReference type="EMBL" id="RZS69015.1"/>
    </source>
</evidence>
<dbReference type="GO" id="GO:0009279">
    <property type="term" value="C:cell outer membrane"/>
    <property type="evidence" value="ECO:0007669"/>
    <property type="project" value="UniProtKB-SubCell"/>
</dbReference>
<dbReference type="Pfam" id="PF14322">
    <property type="entry name" value="SusD-like_3"/>
    <property type="match status" value="1"/>
</dbReference>
<dbReference type="InterPro" id="IPR033985">
    <property type="entry name" value="SusD-like_N"/>
</dbReference>
<dbReference type="RefSeq" id="WP_130543385.1">
    <property type="nucleotide sequence ID" value="NZ_CP042431.1"/>
</dbReference>
<dbReference type="EMBL" id="SGXA01000003">
    <property type="protein sequence ID" value="RZS69015.1"/>
    <property type="molecule type" value="Genomic_DNA"/>
</dbReference>
<evidence type="ECO:0000259" key="7">
    <source>
        <dbReference type="Pfam" id="PF14322"/>
    </source>
</evidence>
<dbReference type="Gene3D" id="1.25.40.390">
    <property type="match status" value="1"/>
</dbReference>
<reference evidence="8 9" key="1">
    <citation type="submission" date="2019-02" db="EMBL/GenBank/DDBJ databases">
        <title>Genomic Encyclopedia of Type Strains, Phase IV (KMG-IV): sequencing the most valuable type-strain genomes for metagenomic binning, comparative biology and taxonomic classification.</title>
        <authorList>
            <person name="Goeker M."/>
        </authorList>
    </citation>
    <scope>NUCLEOTIDE SEQUENCE [LARGE SCALE GENOMIC DNA]</scope>
    <source>
        <strain evidence="8 9">DSM 18116</strain>
    </source>
</reference>
<evidence type="ECO:0000256" key="1">
    <source>
        <dbReference type="ARBA" id="ARBA00004442"/>
    </source>
</evidence>
<evidence type="ECO:0000256" key="2">
    <source>
        <dbReference type="ARBA" id="ARBA00006275"/>
    </source>
</evidence>
<evidence type="ECO:0000259" key="6">
    <source>
        <dbReference type="Pfam" id="PF07980"/>
    </source>
</evidence>
<comment type="subcellular location">
    <subcellularLocation>
        <location evidence="1">Cell outer membrane</location>
    </subcellularLocation>
</comment>
<dbReference type="SUPFAM" id="SSF48452">
    <property type="entry name" value="TPR-like"/>
    <property type="match status" value="1"/>
</dbReference>
<sequence length="477" mass="53772">MTNTTFYRNIILGSVTALLALSSCNKQLDLKPSDDIDPSKAFRNVKDVNAGLLGAYSTLNYFSSIFYTTRITDEVMLPSENSTGSGVATYRWQYDGSFQHDAYYDNYKAIDRVNRVLAAIDGIESLPGEETELKAQYKGELLAMRAYCHFELIRNFASGYVADSMGVIYMEKSELTKPARLSFGETMLKINADLVAAKDLIPSGFDDNTRITKLAVSAMQARVALYEKNWPNAIKYATEVINGMPLASRANFPKIWHEEAPAEVVWKLKRVPSDEETPLGNVYTQETFLTNPAGSRIYYAASHELTDLFDKANDIRFSSYIVIDPQRLADGKMPNAVIKYTNNGTTNRNLVDIKLFRTGEMYLIRSEAYAGDGQWGLGVDDLNDLRAARISGYVDQTFANKEALLDAIEKERFKELAFEGHRHHDLRRWNLPITRLPQDAVNALGAVNLPPSKAQYRWPIPNSELRVNPNLKQNPFY</sequence>
<evidence type="ECO:0000256" key="3">
    <source>
        <dbReference type="ARBA" id="ARBA00022729"/>
    </source>
</evidence>
<dbReference type="Proteomes" id="UP000293874">
    <property type="component" value="Unassembled WGS sequence"/>
</dbReference>
<dbReference type="OrthoDB" id="1080118at2"/>
<organism evidence="8 9">
    <name type="scientific">Pseudobacter ginsenosidimutans</name>
    <dbReference type="NCBI Taxonomy" id="661488"/>
    <lineage>
        <taxon>Bacteria</taxon>
        <taxon>Pseudomonadati</taxon>
        <taxon>Bacteroidota</taxon>
        <taxon>Chitinophagia</taxon>
        <taxon>Chitinophagales</taxon>
        <taxon>Chitinophagaceae</taxon>
        <taxon>Pseudobacter</taxon>
    </lineage>
</organism>
<evidence type="ECO:0000256" key="5">
    <source>
        <dbReference type="ARBA" id="ARBA00023237"/>
    </source>
</evidence>
<dbReference type="InterPro" id="IPR011990">
    <property type="entry name" value="TPR-like_helical_dom_sf"/>
</dbReference>
<keyword evidence="3" id="KW-0732">Signal</keyword>
<keyword evidence="5" id="KW-0998">Cell outer membrane</keyword>
<evidence type="ECO:0000313" key="9">
    <source>
        <dbReference type="Proteomes" id="UP000293874"/>
    </source>
</evidence>
<dbReference type="Pfam" id="PF07980">
    <property type="entry name" value="SusD_RagB"/>
    <property type="match status" value="1"/>
</dbReference>
<dbReference type="InterPro" id="IPR012944">
    <property type="entry name" value="SusD_RagB_dom"/>
</dbReference>
<comment type="similarity">
    <text evidence="2">Belongs to the SusD family.</text>
</comment>